<keyword evidence="3" id="KW-1185">Reference proteome</keyword>
<evidence type="ECO:0000313" key="3">
    <source>
        <dbReference type="Proteomes" id="UP000263094"/>
    </source>
</evidence>
<keyword evidence="1" id="KW-0812">Transmembrane</keyword>
<dbReference type="Proteomes" id="UP000263094">
    <property type="component" value="Unassembled WGS sequence"/>
</dbReference>
<dbReference type="InterPro" id="IPR036410">
    <property type="entry name" value="HSP_DnaJ_Cys-rich_dom_sf"/>
</dbReference>
<evidence type="ECO:0000313" key="2">
    <source>
        <dbReference type="EMBL" id="RFU83273.1"/>
    </source>
</evidence>
<protein>
    <submittedName>
        <fullName evidence="2">Uncharacterized protein</fullName>
    </submittedName>
</protein>
<reference evidence="2 3" key="1">
    <citation type="submission" date="2018-08" db="EMBL/GenBank/DDBJ databases">
        <title>Isolation, diversity and antifungal activity of Actinobacteria from wheat.</title>
        <authorList>
            <person name="Han C."/>
        </authorList>
    </citation>
    <scope>NUCLEOTIDE SEQUENCE [LARGE SCALE GENOMIC DNA]</scope>
    <source>
        <strain evidence="2 3">NEAU-YY421</strain>
    </source>
</reference>
<gene>
    <name evidence="2" type="ORF">DY218_28615</name>
</gene>
<dbReference type="EMBL" id="QUAK01000212">
    <property type="protein sequence ID" value="RFU83273.1"/>
    <property type="molecule type" value="Genomic_DNA"/>
</dbReference>
<feature type="transmembrane region" description="Helical" evidence="1">
    <location>
        <begin position="6"/>
        <end position="27"/>
    </location>
</feature>
<organism evidence="2 3">
    <name type="scientific">Streptomyces triticagri</name>
    <dbReference type="NCBI Taxonomy" id="2293568"/>
    <lineage>
        <taxon>Bacteria</taxon>
        <taxon>Bacillati</taxon>
        <taxon>Actinomycetota</taxon>
        <taxon>Actinomycetes</taxon>
        <taxon>Kitasatosporales</taxon>
        <taxon>Streptomycetaceae</taxon>
        <taxon>Streptomyces</taxon>
    </lineage>
</organism>
<comment type="caution">
    <text evidence="2">The sequence shown here is derived from an EMBL/GenBank/DDBJ whole genome shotgun (WGS) entry which is preliminary data.</text>
</comment>
<accession>A0A372LYD4</accession>
<dbReference type="SUPFAM" id="SSF57938">
    <property type="entry name" value="DnaJ/Hsp40 cysteine-rich domain"/>
    <property type="match status" value="1"/>
</dbReference>
<keyword evidence="1" id="KW-1133">Transmembrane helix</keyword>
<name>A0A372LYD4_9ACTN</name>
<sequence>MTPTLLTIACPLIITLSYIMVCAVSPFGNCRKCHGLGHKARVNRRGRIKVGKVCRRCRGEGRRIRIGWWLVNRARRIHQDGTR</sequence>
<dbReference type="OrthoDB" id="3539102at2"/>
<keyword evidence="1" id="KW-0472">Membrane</keyword>
<evidence type="ECO:0000256" key="1">
    <source>
        <dbReference type="SAM" id="Phobius"/>
    </source>
</evidence>
<dbReference type="AlphaFoldDB" id="A0A372LYD4"/>
<proteinExistence type="predicted"/>